<evidence type="ECO:0000256" key="8">
    <source>
        <dbReference type="ARBA" id="ARBA00033408"/>
    </source>
</evidence>
<evidence type="ECO:0000256" key="2">
    <source>
        <dbReference type="ARBA" id="ARBA00009441"/>
    </source>
</evidence>
<keyword evidence="13" id="KW-1185">Reference proteome</keyword>
<dbReference type="PANTHER" id="PTHR11059">
    <property type="entry name" value="DNA REPAIR PROTEIN RECN"/>
    <property type="match status" value="1"/>
</dbReference>
<sequence length="566" mass="63110">MVRELFIRNFAIIDDLHICFSEGLTILSGETGAGKSIIINAVNLLLGSRADASFVRTGADTAELEVLFQIAPDSRVAEILKNHDYDSADGLVIRRIISRNSRHRTYVNGRIATIKILNSITENLASISGQHAHQLLLKEEHHLMIVDQFGGLISFREKVSRCFHEIFPLIQQLNDLKAVRDRQTEQMALLEFEKKDITEACVSCGEDSALERERMLLKNGETLYQAVYSGIEELYSAQNAIVERLVEVKKRLEGACEIDPDLSSNVRGLDDTTFQIEDIVEGLRTYLNNLQINEKRLEEVEERLDTLQRLKRKYGGSLEAVLSHLESVEHELSGIENLSDNITETEEKLSQLHDKLTGLASELSEKRKNTAKILSQKVEGELSTLNMSQTKFEIDIRPIPAAHDTDPYLRTEDNAITEIGMDKVSFLIAPNVGEYLKPLANIASGGELSRVVLALKAILAETESVETVIFDEVDAGIGGSTAEVVGKKLASLAAYHQVVCITHLPQIAKFGEHHLRISKHVSDGRTCTTIDPLDKKDRVQEIARMLGGVKMTQVTLDHALEMLQSR</sequence>
<dbReference type="SUPFAM" id="SSF52540">
    <property type="entry name" value="P-loop containing nucleoside triphosphate hydrolases"/>
    <property type="match status" value="1"/>
</dbReference>
<dbReference type="GO" id="GO:0005524">
    <property type="term" value="F:ATP binding"/>
    <property type="evidence" value="ECO:0007669"/>
    <property type="project" value="UniProtKB-KW"/>
</dbReference>
<dbReference type="NCBIfam" id="TIGR00634">
    <property type="entry name" value="recN"/>
    <property type="match status" value="1"/>
</dbReference>
<dbReference type="EMBL" id="CP061800">
    <property type="protein sequence ID" value="QTA92203.1"/>
    <property type="molecule type" value="Genomic_DNA"/>
</dbReference>
<proteinExistence type="inferred from homology"/>
<dbReference type="InterPro" id="IPR038729">
    <property type="entry name" value="Rad50/SbcC_AAA"/>
</dbReference>
<dbReference type="KEGG" id="dmm:dnm_082790"/>
<keyword evidence="6" id="KW-0067">ATP-binding</keyword>
<evidence type="ECO:0000256" key="10">
    <source>
        <dbReference type="SAM" id="Coils"/>
    </source>
</evidence>
<protein>
    <recommendedName>
        <fullName evidence="3 9">DNA repair protein RecN</fullName>
    </recommendedName>
    <alternativeName>
        <fullName evidence="8 9">Recombination protein N</fullName>
    </alternativeName>
</protein>
<comment type="similarity">
    <text evidence="2 9">Belongs to the RecN family.</text>
</comment>
<evidence type="ECO:0000313" key="12">
    <source>
        <dbReference type="EMBL" id="QTA92203.1"/>
    </source>
</evidence>
<dbReference type="PIRSF" id="PIRSF003128">
    <property type="entry name" value="RecN"/>
    <property type="match status" value="1"/>
</dbReference>
<dbReference type="GO" id="GO:0006310">
    <property type="term" value="P:DNA recombination"/>
    <property type="evidence" value="ECO:0007669"/>
    <property type="project" value="InterPro"/>
</dbReference>
<evidence type="ECO:0000256" key="6">
    <source>
        <dbReference type="ARBA" id="ARBA00022840"/>
    </source>
</evidence>
<dbReference type="GO" id="GO:0009432">
    <property type="term" value="P:SOS response"/>
    <property type="evidence" value="ECO:0007669"/>
    <property type="project" value="TreeGrafter"/>
</dbReference>
<evidence type="ECO:0000259" key="11">
    <source>
        <dbReference type="Pfam" id="PF13476"/>
    </source>
</evidence>
<dbReference type="Pfam" id="PF13476">
    <property type="entry name" value="AAA_23"/>
    <property type="match status" value="1"/>
</dbReference>
<evidence type="ECO:0000256" key="3">
    <source>
        <dbReference type="ARBA" id="ARBA00021315"/>
    </source>
</evidence>
<accession>A0A975GTJ1</accession>
<gene>
    <name evidence="12" type="primary">recN</name>
    <name evidence="12" type="ORF">dnm_082790</name>
</gene>
<keyword evidence="4" id="KW-0547">Nucleotide-binding</keyword>
<reference evidence="12" key="1">
    <citation type="journal article" date="2021" name="Microb. Physiol.">
        <title>Proteogenomic Insights into the Physiology of Marine, Sulfate-Reducing, Filamentous Desulfonema limicola and Desulfonema magnum.</title>
        <authorList>
            <person name="Schnaars V."/>
            <person name="Wohlbrand L."/>
            <person name="Scheve S."/>
            <person name="Hinrichs C."/>
            <person name="Reinhardt R."/>
            <person name="Rabus R."/>
        </authorList>
    </citation>
    <scope>NUCLEOTIDE SEQUENCE</scope>
    <source>
        <strain evidence="12">4be13</strain>
    </source>
</reference>
<dbReference type="GO" id="GO:0006302">
    <property type="term" value="P:double-strand break repair"/>
    <property type="evidence" value="ECO:0007669"/>
    <property type="project" value="InterPro"/>
</dbReference>
<organism evidence="12 13">
    <name type="scientific">Desulfonema magnum</name>
    <dbReference type="NCBI Taxonomy" id="45655"/>
    <lineage>
        <taxon>Bacteria</taxon>
        <taxon>Pseudomonadati</taxon>
        <taxon>Thermodesulfobacteriota</taxon>
        <taxon>Desulfobacteria</taxon>
        <taxon>Desulfobacterales</taxon>
        <taxon>Desulfococcaceae</taxon>
        <taxon>Desulfonema</taxon>
    </lineage>
</organism>
<evidence type="ECO:0000256" key="5">
    <source>
        <dbReference type="ARBA" id="ARBA00022763"/>
    </source>
</evidence>
<dbReference type="CDD" id="cd03241">
    <property type="entry name" value="ABC_RecN"/>
    <property type="match status" value="2"/>
</dbReference>
<evidence type="ECO:0000256" key="9">
    <source>
        <dbReference type="PIRNR" id="PIRNR003128"/>
    </source>
</evidence>
<dbReference type="InterPro" id="IPR027417">
    <property type="entry name" value="P-loop_NTPase"/>
</dbReference>
<feature type="coiled-coil region" evidence="10">
    <location>
        <begin position="283"/>
        <end position="362"/>
    </location>
</feature>
<dbReference type="GO" id="GO:0043590">
    <property type="term" value="C:bacterial nucleoid"/>
    <property type="evidence" value="ECO:0007669"/>
    <property type="project" value="TreeGrafter"/>
</dbReference>
<evidence type="ECO:0000256" key="1">
    <source>
        <dbReference type="ARBA" id="ARBA00003618"/>
    </source>
</evidence>
<dbReference type="AlphaFoldDB" id="A0A975GTJ1"/>
<dbReference type="RefSeq" id="WP_207679663.1">
    <property type="nucleotide sequence ID" value="NZ_CP061800.1"/>
</dbReference>
<name>A0A975GTJ1_9BACT</name>
<dbReference type="FunFam" id="3.40.50.300:FF:000356">
    <property type="entry name" value="DNA repair protein RecN"/>
    <property type="match status" value="1"/>
</dbReference>
<dbReference type="InterPro" id="IPR004604">
    <property type="entry name" value="DNA_recomb/repair_RecN"/>
</dbReference>
<evidence type="ECO:0000256" key="4">
    <source>
        <dbReference type="ARBA" id="ARBA00022741"/>
    </source>
</evidence>
<dbReference type="PANTHER" id="PTHR11059:SF0">
    <property type="entry name" value="DNA REPAIR PROTEIN RECN"/>
    <property type="match status" value="1"/>
</dbReference>
<keyword evidence="7 9" id="KW-0234">DNA repair</keyword>
<comment type="function">
    <text evidence="1 9">May be involved in recombinational repair of damaged DNA.</text>
</comment>
<evidence type="ECO:0000313" key="13">
    <source>
        <dbReference type="Proteomes" id="UP000663722"/>
    </source>
</evidence>
<dbReference type="GO" id="GO:0016887">
    <property type="term" value="F:ATP hydrolysis activity"/>
    <property type="evidence" value="ECO:0007669"/>
    <property type="project" value="InterPro"/>
</dbReference>
<keyword evidence="5 9" id="KW-0227">DNA damage</keyword>
<dbReference type="Gene3D" id="3.40.50.300">
    <property type="entry name" value="P-loop containing nucleotide triphosphate hydrolases"/>
    <property type="match status" value="2"/>
</dbReference>
<keyword evidence="10" id="KW-0175">Coiled coil</keyword>
<dbReference type="Proteomes" id="UP000663722">
    <property type="component" value="Chromosome"/>
</dbReference>
<evidence type="ECO:0000256" key="7">
    <source>
        <dbReference type="ARBA" id="ARBA00023204"/>
    </source>
</evidence>
<feature type="domain" description="Rad50/SbcC-type AAA" evidence="11">
    <location>
        <begin position="5"/>
        <end position="195"/>
    </location>
</feature>